<evidence type="ECO:0000313" key="4">
    <source>
        <dbReference type="Proteomes" id="UP000290737"/>
    </source>
</evidence>
<evidence type="ECO:0000313" key="3">
    <source>
        <dbReference type="EMBL" id="AUQ43990.1"/>
    </source>
</evidence>
<feature type="compositionally biased region" description="Acidic residues" evidence="1">
    <location>
        <begin position="230"/>
        <end position="243"/>
    </location>
</feature>
<keyword evidence="2" id="KW-0472">Membrane</keyword>
<feature type="region of interest" description="Disordered" evidence="1">
    <location>
        <begin position="216"/>
        <end position="247"/>
    </location>
</feature>
<protein>
    <submittedName>
        <fullName evidence="3">Putative gp87-like protein</fullName>
    </submittedName>
</protein>
<dbReference type="EMBL" id="KY608910">
    <property type="protein sequence ID" value="AUQ43990.1"/>
    <property type="molecule type" value="Genomic_DNA"/>
</dbReference>
<evidence type="ECO:0000256" key="2">
    <source>
        <dbReference type="SAM" id="Phobius"/>
    </source>
</evidence>
<dbReference type="GeneID" id="41701747"/>
<sequence length="305" mass="35369">MSSTTNTDITTSILSKHHNNDDNNMKKKLTTSHWIIVVLVVLVCLMCLLYMLVISKKVNFSKFVNETVEKTSFKPTIFKIYDLSTKQACNRLIIVEPFTWYIWAIHGRLFILNPENGLKCFVGSMPAVQVFATQFVETCLKLDMNAMFLKYINGKIPIIVPYEITDTTFTVISALNLLVKNYIYFDAFVETGTKTLRHFHTKADIHAYDQHHRRQFNNKSITTNNNSTDNVDDNDDDDNDTDNDIYIPNELHGRKLTNAELLDIMKKPHSKHKDHNHLHSHYRKHINPVAGDHMKIIHRWHGGRT</sequence>
<organism evidence="3">
    <name type="scientific">Esparto virus</name>
    <dbReference type="NCBI Taxonomy" id="2072209"/>
    <lineage>
        <taxon>Viruses</taxon>
        <taxon>Viruses incertae sedis</taxon>
        <taxon>Naldaviricetes</taxon>
        <taxon>Lefavirales</taxon>
        <taxon>Nudiviridae</taxon>
        <taxon>Alphanudivirus</taxon>
        <taxon>Alphanudivirus tertidromelanogasteris</taxon>
    </lineage>
</organism>
<dbReference type="KEGG" id="vg:41701747"/>
<dbReference type="RefSeq" id="YP_009551753.1">
    <property type="nucleotide sequence ID" value="NC_040536.1"/>
</dbReference>
<name>A0A2I7G2X1_9VIRU</name>
<keyword evidence="4" id="KW-1185">Reference proteome</keyword>
<dbReference type="Proteomes" id="UP000290737">
    <property type="component" value="Genome"/>
</dbReference>
<keyword evidence="2" id="KW-1133">Transmembrane helix</keyword>
<reference evidence="3" key="1">
    <citation type="journal article" date="2021" name="Virus">
        <title>The discovery, distribution and diversity of DNA viruses associated with Drosophila melanogaster in Europe.</title>
        <authorList>
            <person name="Wallace M.A."/>
            <person name="Coffman K.A."/>
            <person name="Gilbert C."/>
            <person name="Ravindran S."/>
            <person name="Albery G.F."/>
            <person name="Abbott J."/>
            <person name="Argyridou E."/>
            <person name="Bellosta P."/>
            <person name="Betancourt A.J."/>
            <person name="Colinet H."/>
            <person name="Eric K."/>
            <person name="Glaser-Schmitt A."/>
            <person name="Grath S."/>
            <person name="Jelic M."/>
            <person name="Kankare M."/>
            <person name="Kozeretska I."/>
            <person name="Loeschcke V."/>
            <person name="Montchamp-Moreau C."/>
            <person name="Ometto L."/>
            <person name="Onder B.S."/>
            <person name="Orengo D.J."/>
            <person name="Parsch J."/>
            <person name="Pascual M."/>
            <person name="Patenkovic A."/>
            <person name="Puerma E."/>
            <person name="Ritchie M.G."/>
            <person name="Rota-Stabelli O."/>
            <person name="Schou M.F."/>
            <person name="Serga S.V."/>
            <person name="Stamenkovic-Radak M."/>
            <person name="Tanaskovic M."/>
            <person name="Veselinovic M.S."/>
            <person name="Vieira J."/>
            <person name="Vieira C.P."/>
            <person name="Kapun M."/>
            <person name="Flatt T."/>
            <person name="Gonzalez J."/>
            <person name="Staubach F."/>
            <person name="Obbard D.J."/>
        </authorList>
    </citation>
    <scope>NUCLEOTIDE SEQUENCE</scope>
    <source>
        <strain evidence="3">SRR3939042_Esparto_2012</strain>
    </source>
</reference>
<accession>A0A2I7G2X1</accession>
<keyword evidence="2" id="KW-0812">Transmembrane</keyword>
<dbReference type="OrthoDB" id="19861at10239"/>
<proteinExistence type="predicted"/>
<feature type="transmembrane region" description="Helical" evidence="2">
    <location>
        <begin position="34"/>
        <end position="53"/>
    </location>
</feature>
<evidence type="ECO:0000256" key="1">
    <source>
        <dbReference type="SAM" id="MobiDB-lite"/>
    </source>
</evidence>